<dbReference type="EMBL" id="JARBDR010000328">
    <property type="protein sequence ID" value="KAJ8316308.1"/>
    <property type="molecule type" value="Genomic_DNA"/>
</dbReference>
<evidence type="ECO:0000256" key="2">
    <source>
        <dbReference type="ARBA" id="ARBA00005585"/>
    </source>
</evidence>
<evidence type="ECO:0000313" key="7">
    <source>
        <dbReference type="EMBL" id="KAJ8316308.1"/>
    </source>
</evidence>
<keyword evidence="6" id="KW-0325">Glycoprotein</keyword>
<evidence type="ECO:0000256" key="1">
    <source>
        <dbReference type="ARBA" id="ARBA00004141"/>
    </source>
</evidence>
<comment type="subcellular location">
    <subcellularLocation>
        <location evidence="1">Membrane</location>
        <topology evidence="1">Multi-pass membrane protein</topology>
    </subcellularLocation>
</comment>
<comment type="similarity">
    <text evidence="2">Belongs to the patched family.</text>
</comment>
<evidence type="ECO:0000256" key="6">
    <source>
        <dbReference type="ARBA" id="ARBA00023180"/>
    </source>
</evidence>
<proteinExistence type="inferred from homology"/>
<name>A0ABQ9FG66_TEGGR</name>
<sequence length="87" mass="10077">MAEQDFYTLWHETTKTQSIEWTKEKAKVVLETWQRKFTEVVNGMTNSSSVDHVYAFSSTSLLDIMKEFSDVSVVRVAFGYVLMVSRT</sequence>
<protein>
    <submittedName>
        <fullName evidence="7">Uncharacterized protein</fullName>
    </submittedName>
</protein>
<reference evidence="7 8" key="1">
    <citation type="submission" date="2022-12" db="EMBL/GenBank/DDBJ databases">
        <title>Chromosome-level genome of Tegillarca granosa.</title>
        <authorList>
            <person name="Kim J."/>
        </authorList>
    </citation>
    <scope>NUCLEOTIDE SEQUENCE [LARGE SCALE GENOMIC DNA]</scope>
    <source>
        <strain evidence="7">Teg-2019</strain>
        <tissue evidence="7">Adductor muscle</tissue>
    </source>
</reference>
<gene>
    <name evidence="7" type="ORF">KUTeg_006322</name>
</gene>
<evidence type="ECO:0000256" key="3">
    <source>
        <dbReference type="ARBA" id="ARBA00022692"/>
    </source>
</evidence>
<keyword evidence="3" id="KW-0812">Transmembrane</keyword>
<comment type="caution">
    <text evidence="7">The sequence shown here is derived from an EMBL/GenBank/DDBJ whole genome shotgun (WGS) entry which is preliminary data.</text>
</comment>
<keyword evidence="8" id="KW-1185">Reference proteome</keyword>
<dbReference type="Proteomes" id="UP001217089">
    <property type="component" value="Unassembled WGS sequence"/>
</dbReference>
<keyword evidence="5" id="KW-0472">Membrane</keyword>
<evidence type="ECO:0000256" key="4">
    <source>
        <dbReference type="ARBA" id="ARBA00022989"/>
    </source>
</evidence>
<organism evidence="7 8">
    <name type="scientific">Tegillarca granosa</name>
    <name type="common">Malaysian cockle</name>
    <name type="synonym">Anadara granosa</name>
    <dbReference type="NCBI Taxonomy" id="220873"/>
    <lineage>
        <taxon>Eukaryota</taxon>
        <taxon>Metazoa</taxon>
        <taxon>Spiralia</taxon>
        <taxon>Lophotrochozoa</taxon>
        <taxon>Mollusca</taxon>
        <taxon>Bivalvia</taxon>
        <taxon>Autobranchia</taxon>
        <taxon>Pteriomorphia</taxon>
        <taxon>Arcoida</taxon>
        <taxon>Arcoidea</taxon>
        <taxon>Arcidae</taxon>
        <taxon>Tegillarca</taxon>
    </lineage>
</organism>
<dbReference type="PANTHER" id="PTHR46022">
    <property type="entry name" value="PROTEIN PATCHED"/>
    <property type="match status" value="1"/>
</dbReference>
<evidence type="ECO:0000256" key="5">
    <source>
        <dbReference type="ARBA" id="ARBA00023136"/>
    </source>
</evidence>
<dbReference type="PANTHER" id="PTHR46022:SF1">
    <property type="entry name" value="PROTEIN PATCHED"/>
    <property type="match status" value="1"/>
</dbReference>
<evidence type="ECO:0000313" key="8">
    <source>
        <dbReference type="Proteomes" id="UP001217089"/>
    </source>
</evidence>
<accession>A0ABQ9FG66</accession>
<keyword evidence="4" id="KW-1133">Transmembrane helix</keyword>